<dbReference type="OrthoDB" id="10009241at2759"/>
<evidence type="ECO:0000313" key="1">
    <source>
        <dbReference type="EMBL" id="CAF0818842.1"/>
    </source>
</evidence>
<dbReference type="EMBL" id="CAJNOM010000020">
    <property type="protein sequence ID" value="CAF0818842.1"/>
    <property type="molecule type" value="Genomic_DNA"/>
</dbReference>
<reference evidence="2" key="1">
    <citation type="submission" date="2021-02" db="EMBL/GenBank/DDBJ databases">
        <authorList>
            <person name="Nowell W R."/>
        </authorList>
    </citation>
    <scope>NUCLEOTIDE SEQUENCE</scope>
</reference>
<proteinExistence type="predicted"/>
<protein>
    <submittedName>
        <fullName evidence="2">Uncharacterized protein</fullName>
    </submittedName>
</protein>
<evidence type="ECO:0000313" key="3">
    <source>
        <dbReference type="EMBL" id="CAF1075140.1"/>
    </source>
</evidence>
<sequence>MDSNKNGDSPPPYIYSTLQPTNSFASPFSSNEPSKLNVELTNPTFNNNNSSSSSCRDCLECFVSIMEFLSCCCAFVGCIAECAK</sequence>
<organism evidence="2 4">
    <name type="scientific">Adineta steineri</name>
    <dbReference type="NCBI Taxonomy" id="433720"/>
    <lineage>
        <taxon>Eukaryota</taxon>
        <taxon>Metazoa</taxon>
        <taxon>Spiralia</taxon>
        <taxon>Gnathifera</taxon>
        <taxon>Rotifera</taxon>
        <taxon>Eurotatoria</taxon>
        <taxon>Bdelloidea</taxon>
        <taxon>Adinetida</taxon>
        <taxon>Adinetidae</taxon>
        <taxon>Adineta</taxon>
    </lineage>
</organism>
<accession>A0A814M7M8</accession>
<dbReference type="EMBL" id="CAJNOM010000113">
    <property type="protein sequence ID" value="CAF1074415.1"/>
    <property type="molecule type" value="Genomic_DNA"/>
</dbReference>
<name>A0A814M7M8_9BILA</name>
<dbReference type="Proteomes" id="UP000663877">
    <property type="component" value="Unassembled WGS sequence"/>
</dbReference>
<gene>
    <name evidence="3" type="ORF">BJG266_LOCUS19933</name>
    <name evidence="2" type="ORF">QVE165_LOCUS18871</name>
    <name evidence="1" type="ORF">QVE165_LOCUS5146</name>
</gene>
<dbReference type="Proteomes" id="UP000663832">
    <property type="component" value="Unassembled WGS sequence"/>
</dbReference>
<dbReference type="EMBL" id="CAJNOI010000110">
    <property type="protein sequence ID" value="CAF1075140.1"/>
    <property type="molecule type" value="Genomic_DNA"/>
</dbReference>
<comment type="caution">
    <text evidence="2">The sequence shown here is derived from an EMBL/GenBank/DDBJ whole genome shotgun (WGS) entry which is preliminary data.</text>
</comment>
<evidence type="ECO:0000313" key="2">
    <source>
        <dbReference type="EMBL" id="CAF1074415.1"/>
    </source>
</evidence>
<dbReference type="AlphaFoldDB" id="A0A814M7M8"/>
<keyword evidence="4" id="KW-1185">Reference proteome</keyword>
<evidence type="ECO:0000313" key="4">
    <source>
        <dbReference type="Proteomes" id="UP000663832"/>
    </source>
</evidence>